<dbReference type="EMBL" id="MFNF01000011">
    <property type="protein sequence ID" value="OGH03860.1"/>
    <property type="molecule type" value="Genomic_DNA"/>
</dbReference>
<feature type="binding site" evidence="11">
    <location>
        <begin position="95"/>
        <end position="102"/>
    </location>
    <ligand>
        <name>ATP</name>
        <dbReference type="ChEBI" id="CHEBI:30616"/>
    </ligand>
</feature>
<dbReference type="InterPro" id="IPR014721">
    <property type="entry name" value="Ribsml_uS5_D2-typ_fold_subgr"/>
</dbReference>
<accession>A0A1F6H0P6</accession>
<dbReference type="SMART" id="SM00382">
    <property type="entry name" value="AAA"/>
    <property type="match status" value="1"/>
</dbReference>
<dbReference type="InterPro" id="IPR003593">
    <property type="entry name" value="AAA+_ATPase"/>
</dbReference>
<dbReference type="InterPro" id="IPR004504">
    <property type="entry name" value="DNA_repair_RadA"/>
</dbReference>
<dbReference type="FunFam" id="3.40.50.300:FF:000050">
    <property type="entry name" value="DNA repair protein RadA"/>
    <property type="match status" value="1"/>
</dbReference>
<dbReference type="PANTHER" id="PTHR32472:SF10">
    <property type="entry name" value="DNA REPAIR PROTEIN RADA-LIKE PROTEIN"/>
    <property type="match status" value="1"/>
</dbReference>
<evidence type="ECO:0000256" key="4">
    <source>
        <dbReference type="ARBA" id="ARBA00022771"/>
    </source>
</evidence>
<evidence type="ECO:0000256" key="8">
    <source>
        <dbReference type="ARBA" id="ARBA00023016"/>
    </source>
</evidence>
<evidence type="ECO:0000256" key="12">
    <source>
        <dbReference type="NCBIfam" id="TIGR00416"/>
    </source>
</evidence>
<dbReference type="InterPro" id="IPR020568">
    <property type="entry name" value="Ribosomal_Su5_D2-typ_SF"/>
</dbReference>
<dbReference type="GO" id="GO:0016787">
    <property type="term" value="F:hydrolase activity"/>
    <property type="evidence" value="ECO:0007669"/>
    <property type="project" value="UniProtKB-KW"/>
</dbReference>
<comment type="domain">
    <text evidence="11">The middle region has homology to RecA with ATPase motifs including the RadA KNRFG motif, while the C-terminus is homologous to Lon protease.</text>
</comment>
<evidence type="ECO:0000256" key="3">
    <source>
        <dbReference type="ARBA" id="ARBA00022763"/>
    </source>
</evidence>
<comment type="similarity">
    <text evidence="11 13">Belongs to the RecA family. RadA subfamily.</text>
</comment>
<keyword evidence="1 11" id="KW-0479">Metal-binding</keyword>
<dbReference type="SUPFAM" id="SSF54211">
    <property type="entry name" value="Ribosomal protein S5 domain 2-like"/>
    <property type="match status" value="1"/>
</dbReference>
<dbReference type="GO" id="GO:0003684">
    <property type="term" value="F:damaged DNA binding"/>
    <property type="evidence" value="ECO:0007669"/>
    <property type="project" value="InterPro"/>
</dbReference>
<evidence type="ECO:0000256" key="11">
    <source>
        <dbReference type="HAMAP-Rule" id="MF_01498"/>
    </source>
</evidence>
<evidence type="ECO:0000259" key="14">
    <source>
        <dbReference type="PROSITE" id="PS50162"/>
    </source>
</evidence>
<keyword evidence="5" id="KW-0378">Hydrolase</keyword>
<protein>
    <recommendedName>
        <fullName evidence="11 12">DNA repair protein RadA</fullName>
    </recommendedName>
</protein>
<gene>
    <name evidence="11" type="primary">radA</name>
    <name evidence="15" type="ORF">A2557_12025</name>
</gene>
<dbReference type="Gene3D" id="3.30.230.10">
    <property type="match status" value="1"/>
</dbReference>
<dbReference type="Proteomes" id="UP000177583">
    <property type="component" value="Unassembled WGS sequence"/>
</dbReference>
<dbReference type="GO" id="GO:0000725">
    <property type="term" value="P:recombinational repair"/>
    <property type="evidence" value="ECO:0007669"/>
    <property type="project" value="UniProtKB-UniRule"/>
</dbReference>
<dbReference type="Pfam" id="PF13541">
    <property type="entry name" value="ChlI"/>
    <property type="match status" value="1"/>
</dbReference>
<dbReference type="InterPro" id="IPR020588">
    <property type="entry name" value="RecA_ATP-bd"/>
</dbReference>
<evidence type="ECO:0000256" key="7">
    <source>
        <dbReference type="ARBA" id="ARBA00022840"/>
    </source>
</evidence>
<evidence type="ECO:0000256" key="2">
    <source>
        <dbReference type="ARBA" id="ARBA00022741"/>
    </source>
</evidence>
<feature type="region of interest" description="Lon-protease-like" evidence="11">
    <location>
        <begin position="351"/>
        <end position="454"/>
    </location>
</feature>
<proteinExistence type="inferred from homology"/>
<dbReference type="HAMAP" id="MF_01498">
    <property type="entry name" value="RadA_bact"/>
    <property type="match status" value="1"/>
</dbReference>
<dbReference type="GO" id="GO:0005524">
    <property type="term" value="F:ATP binding"/>
    <property type="evidence" value="ECO:0007669"/>
    <property type="project" value="UniProtKB-UniRule"/>
</dbReference>
<keyword evidence="2 11" id="KW-0547">Nucleotide-binding</keyword>
<dbReference type="AlphaFoldDB" id="A0A1F6H0P6"/>
<dbReference type="InterPro" id="IPR027417">
    <property type="entry name" value="P-loop_NTPase"/>
</dbReference>
<evidence type="ECO:0000313" key="16">
    <source>
        <dbReference type="Proteomes" id="UP000177583"/>
    </source>
</evidence>
<comment type="function">
    <text evidence="11">Plays a role in repairing double-strand DNA breaks, probably involving stabilizing or processing branched DNA or blocked replication forks.</text>
</comment>
<evidence type="ECO:0000313" key="15">
    <source>
        <dbReference type="EMBL" id="OGH03860.1"/>
    </source>
</evidence>
<reference evidence="15 16" key="1">
    <citation type="journal article" date="2016" name="Nat. Commun.">
        <title>Thousands of microbial genomes shed light on interconnected biogeochemical processes in an aquifer system.</title>
        <authorList>
            <person name="Anantharaman K."/>
            <person name="Brown C.T."/>
            <person name="Hug L.A."/>
            <person name="Sharon I."/>
            <person name="Castelle C.J."/>
            <person name="Probst A.J."/>
            <person name="Thomas B.C."/>
            <person name="Singh A."/>
            <person name="Wilkins M.J."/>
            <person name="Karaoz U."/>
            <person name="Brodie E.L."/>
            <person name="Williams K.H."/>
            <person name="Hubbard S.S."/>
            <person name="Banfield J.F."/>
        </authorList>
    </citation>
    <scope>NUCLEOTIDE SEQUENCE [LARGE SCALE GENOMIC DNA]</scope>
</reference>
<dbReference type="Pfam" id="PF13481">
    <property type="entry name" value="AAA_25"/>
    <property type="match status" value="1"/>
</dbReference>
<dbReference type="PRINTS" id="PR01874">
    <property type="entry name" value="DNAREPAIRADA"/>
</dbReference>
<dbReference type="InterPro" id="IPR041166">
    <property type="entry name" value="Rubredoxin_2"/>
</dbReference>
<keyword evidence="3 11" id="KW-0227">DNA damage</keyword>
<dbReference type="SUPFAM" id="SSF52540">
    <property type="entry name" value="P-loop containing nucleoside triphosphate hydrolases"/>
    <property type="match status" value="1"/>
</dbReference>
<comment type="caution">
    <text evidence="15">The sequence shown here is derived from an EMBL/GenBank/DDBJ whole genome shotgun (WGS) entry which is preliminary data.</text>
</comment>
<dbReference type="PANTHER" id="PTHR32472">
    <property type="entry name" value="DNA REPAIR PROTEIN RADA"/>
    <property type="match status" value="1"/>
</dbReference>
<keyword evidence="9 11" id="KW-0238">DNA-binding</keyword>
<dbReference type="Gene3D" id="3.40.50.300">
    <property type="entry name" value="P-loop containing nucleotide triphosphate hydrolases"/>
    <property type="match status" value="1"/>
</dbReference>
<dbReference type="GO" id="GO:0140664">
    <property type="term" value="F:ATP-dependent DNA damage sensor activity"/>
    <property type="evidence" value="ECO:0007669"/>
    <property type="project" value="InterPro"/>
</dbReference>
<keyword evidence="10 11" id="KW-0234">DNA repair</keyword>
<evidence type="ECO:0000256" key="6">
    <source>
        <dbReference type="ARBA" id="ARBA00022833"/>
    </source>
</evidence>
<feature type="domain" description="RecA family profile 1" evidence="14">
    <location>
        <begin position="66"/>
        <end position="215"/>
    </location>
</feature>
<dbReference type="GO" id="GO:0008270">
    <property type="term" value="F:zinc ion binding"/>
    <property type="evidence" value="ECO:0007669"/>
    <property type="project" value="UniProtKB-KW"/>
</dbReference>
<evidence type="ECO:0000256" key="5">
    <source>
        <dbReference type="ARBA" id="ARBA00022801"/>
    </source>
</evidence>
<organism evidence="15 16">
    <name type="scientific">Candidatus Lambdaproteobacteria bacterium RIFOXYD2_FULL_56_26</name>
    <dbReference type="NCBI Taxonomy" id="1817773"/>
    <lineage>
        <taxon>Bacteria</taxon>
        <taxon>Pseudomonadati</taxon>
        <taxon>Pseudomonadota</taxon>
        <taxon>Candidatus Lambdaproteobacteria</taxon>
    </lineage>
</organism>
<sequence length="454" mass="49668">MAKNKTQFFCQNCGAKQLQWSGRCSACGEWNTLVEEGASPSHAKTLGWVPPKSEVHKLTDVDDLSLRERWVTGVKEFDRVVGGGILPGSFGLLGGTPGVGKSTLILQLMSRIVGLGKKTLYISGEESLGQIKDRAGRLLVDQEKLLVLVESNLEGIVEKLEQENPDFVVIDSIQTLYSIQFSASPGSVTQVREGAAILMRYAKAKGAALLLIGHVTKDGAIAGPRTLEHMVDYVLYLEGEKNEPARILRAVKNRFGTISELGLFKMTPKGLAEMVNPNRVFLEQFHWTHPGMSVFALAEGTRTLFVEVQVLVGDTEQKAPARMAVGTEKTRLQVMVAVLEKSLGLDFSRNDIYLNLAGGFKTSEPALDMAVCAALLSSHLRTLLPEKSLFVGEVALTGEFRNVPGLEERVQEAQRCGFSKFYLPQKAKAKMAERGVGIELVGINDVNQLLEELR</sequence>
<dbReference type="CDD" id="cd01121">
    <property type="entry name" value="RadA_SMS_N"/>
    <property type="match status" value="1"/>
</dbReference>
<evidence type="ECO:0000256" key="13">
    <source>
        <dbReference type="RuleBase" id="RU003555"/>
    </source>
</evidence>
<dbReference type="GO" id="GO:0005829">
    <property type="term" value="C:cytosol"/>
    <property type="evidence" value="ECO:0007669"/>
    <property type="project" value="TreeGrafter"/>
</dbReference>
<evidence type="ECO:0000256" key="9">
    <source>
        <dbReference type="ARBA" id="ARBA00023125"/>
    </source>
</evidence>
<feature type="short sequence motif" description="RadA KNRFG motif" evidence="11">
    <location>
        <begin position="252"/>
        <end position="256"/>
    </location>
</feature>
<dbReference type="PROSITE" id="PS50162">
    <property type="entry name" value="RECA_2"/>
    <property type="match status" value="1"/>
</dbReference>
<dbReference type="NCBIfam" id="TIGR00416">
    <property type="entry name" value="sms"/>
    <property type="match status" value="1"/>
</dbReference>
<evidence type="ECO:0000256" key="10">
    <source>
        <dbReference type="ARBA" id="ARBA00023204"/>
    </source>
</evidence>
<dbReference type="Pfam" id="PF18073">
    <property type="entry name" value="Zn_ribbon_LapB"/>
    <property type="match status" value="1"/>
</dbReference>
<keyword evidence="6 13" id="KW-0862">Zinc</keyword>
<evidence type="ECO:0000256" key="1">
    <source>
        <dbReference type="ARBA" id="ARBA00022723"/>
    </source>
</evidence>
<keyword evidence="4 13" id="KW-0863">Zinc-finger</keyword>
<comment type="function">
    <text evidence="13">DNA-dependent ATPase involved in processing of recombination intermediates, plays a role in repairing DNA breaks. Stimulates the branch migration of RecA-mediated strand transfer reactions, allowing the 3' invading strand to extend heteroduplex DNA faster. Binds ssDNA in the presence of ADP but not other nucleotides, has ATPase activity that is stimulated by ssDNA and various branched DNA structures, but inhibited by SSB. Does not have RecA's homology-searching function.</text>
</comment>
<name>A0A1F6H0P6_9PROT</name>
<keyword evidence="8 11" id="KW-0346">Stress response</keyword>
<keyword evidence="7 11" id="KW-0067">ATP-binding</keyword>